<proteinExistence type="predicted"/>
<evidence type="ECO:0008006" key="2">
    <source>
        <dbReference type="Google" id="ProtNLM"/>
    </source>
</evidence>
<dbReference type="AlphaFoldDB" id="A0A0F9C8U6"/>
<protein>
    <recommendedName>
        <fullName evidence="2">SpoVT-AbrB domain-containing protein</fullName>
    </recommendedName>
</protein>
<comment type="caution">
    <text evidence="1">The sequence shown here is derived from an EMBL/GenBank/DDBJ whole genome shotgun (WGS) entry which is preliminary data.</text>
</comment>
<sequence length="51" mass="5836">MDETPEKQTIAEDEFLARMGTGGRITVPLPYRQSMNISQGDRVRVKLWVDV</sequence>
<dbReference type="SUPFAM" id="SSF89447">
    <property type="entry name" value="AbrB/MazE/MraZ-like"/>
    <property type="match status" value="1"/>
</dbReference>
<dbReference type="EMBL" id="LAZR01047909">
    <property type="protein sequence ID" value="KKK93116.1"/>
    <property type="molecule type" value="Genomic_DNA"/>
</dbReference>
<organism evidence="1">
    <name type="scientific">marine sediment metagenome</name>
    <dbReference type="NCBI Taxonomy" id="412755"/>
    <lineage>
        <taxon>unclassified sequences</taxon>
        <taxon>metagenomes</taxon>
        <taxon>ecological metagenomes</taxon>
    </lineage>
</organism>
<name>A0A0F9C8U6_9ZZZZ</name>
<gene>
    <name evidence="1" type="ORF">LCGC14_2696080</name>
</gene>
<dbReference type="Gene3D" id="2.10.260.10">
    <property type="match status" value="1"/>
</dbReference>
<reference evidence="1" key="1">
    <citation type="journal article" date="2015" name="Nature">
        <title>Complex archaea that bridge the gap between prokaryotes and eukaryotes.</title>
        <authorList>
            <person name="Spang A."/>
            <person name="Saw J.H."/>
            <person name="Jorgensen S.L."/>
            <person name="Zaremba-Niedzwiedzka K."/>
            <person name="Martijn J."/>
            <person name="Lind A.E."/>
            <person name="van Eijk R."/>
            <person name="Schleper C."/>
            <person name="Guy L."/>
            <person name="Ettema T.J."/>
        </authorList>
    </citation>
    <scope>NUCLEOTIDE SEQUENCE</scope>
</reference>
<accession>A0A0F9C8U6</accession>
<evidence type="ECO:0000313" key="1">
    <source>
        <dbReference type="EMBL" id="KKK93116.1"/>
    </source>
</evidence>
<dbReference type="InterPro" id="IPR037914">
    <property type="entry name" value="SpoVT-AbrB_sf"/>
</dbReference>